<sequence>MRETLRTRMGWLHGWAGFMVGLLAICIFMTGTLSVFDTEITRWMQPENQVPAYTPLTDAALDAASSLIHEQQVRGVSVFLTLPSARSPTLDVLHYDGRQFVGTLLDPRTGMPIPVRATMGGTFFFSFHYTLLEGTTGTRIVNIAGVILLVAIGSGIVIHIRALVPDIVRLRLSASRLRGWLDAHLLVSVLFLPFTIMIIYTGVLVNAGLILPATPLANLFAHEKPPTTPASGTKAAPGVPPPLPPLAPLLATARHSLQGRDAGFILFSPDRLSVYASDASGPFLTRDHADFRLPDGRLLGMTTTPGRIAHTMQVMHGLHYARFATPGLRWLYFVSGLCATVTIGSGLVLFLMKRRSRSGHRTGFRVAESLTIGTLTGLPVSILAFLWCNRMLPTSMAGRDRVEIGCFLGAWILCASHASHASLCTSGRRVNMAWRSQLRLIALLGSGLPVLDALTSPWAVYSLPAIHAAIDGTGLLVAVIVLYIRRRLKGDGE</sequence>
<accession>A0A0D6PVS4</accession>
<feature type="transmembrane region" description="Helical" evidence="1">
    <location>
        <begin position="12"/>
        <end position="36"/>
    </location>
</feature>
<dbReference type="EMBL" id="BANI01000017">
    <property type="protein sequence ID" value="GAN95259.1"/>
    <property type="molecule type" value="Genomic_DNA"/>
</dbReference>
<dbReference type="RefSeq" id="WP_048849682.1">
    <property type="nucleotide sequence ID" value="NZ_BANI01000017.1"/>
</dbReference>
<protein>
    <recommendedName>
        <fullName evidence="4">PepSY-associated TM helix domain-containing protein</fullName>
    </recommendedName>
</protein>
<keyword evidence="1" id="KW-1133">Transmembrane helix</keyword>
<feature type="transmembrane region" description="Helical" evidence="1">
    <location>
        <begin position="364"/>
        <end position="387"/>
    </location>
</feature>
<name>A0A0D6PVS4_KOMEU</name>
<dbReference type="PANTHER" id="PTHR34219:SF4">
    <property type="entry name" value="PEPSY DOMAIN-CONTAINING PROTEIN"/>
    <property type="match status" value="1"/>
</dbReference>
<dbReference type="Pfam" id="PF03929">
    <property type="entry name" value="PepSY_TM"/>
    <property type="match status" value="1"/>
</dbReference>
<feature type="transmembrane region" description="Helical" evidence="1">
    <location>
        <begin position="465"/>
        <end position="484"/>
    </location>
</feature>
<comment type="caution">
    <text evidence="2">The sequence shown here is derived from an EMBL/GenBank/DDBJ whole genome shotgun (WGS) entry which is preliminary data.</text>
</comment>
<evidence type="ECO:0000313" key="3">
    <source>
        <dbReference type="Proteomes" id="UP000032675"/>
    </source>
</evidence>
<dbReference type="PANTHER" id="PTHR34219">
    <property type="entry name" value="IRON-REGULATED INNER MEMBRANE PROTEIN-RELATED"/>
    <property type="match status" value="1"/>
</dbReference>
<keyword evidence="1" id="KW-0472">Membrane</keyword>
<keyword evidence="1" id="KW-0812">Transmembrane</keyword>
<evidence type="ECO:0008006" key="4">
    <source>
        <dbReference type="Google" id="ProtNLM"/>
    </source>
</evidence>
<evidence type="ECO:0000313" key="2">
    <source>
        <dbReference type="EMBL" id="GAN95259.1"/>
    </source>
</evidence>
<organism evidence="2 3">
    <name type="scientific">Komagataeibacter europaeus NBRC 3261</name>
    <dbReference type="NCBI Taxonomy" id="1234669"/>
    <lineage>
        <taxon>Bacteria</taxon>
        <taxon>Pseudomonadati</taxon>
        <taxon>Pseudomonadota</taxon>
        <taxon>Alphaproteobacteria</taxon>
        <taxon>Acetobacterales</taxon>
        <taxon>Acetobacteraceae</taxon>
        <taxon>Komagataeibacter</taxon>
    </lineage>
</organism>
<feature type="transmembrane region" description="Helical" evidence="1">
    <location>
        <begin position="438"/>
        <end position="459"/>
    </location>
</feature>
<gene>
    <name evidence="2" type="ORF">Geu3261_0017_025</name>
</gene>
<feature type="transmembrane region" description="Helical" evidence="1">
    <location>
        <begin position="330"/>
        <end position="352"/>
    </location>
</feature>
<dbReference type="AlphaFoldDB" id="A0A0D6PVS4"/>
<feature type="transmembrane region" description="Helical" evidence="1">
    <location>
        <begin position="143"/>
        <end position="164"/>
    </location>
</feature>
<feature type="transmembrane region" description="Helical" evidence="1">
    <location>
        <begin position="113"/>
        <end position="131"/>
    </location>
</feature>
<reference evidence="2 3" key="1">
    <citation type="submission" date="2012-11" db="EMBL/GenBank/DDBJ databases">
        <title>Whole genome sequence of Gluconacetobacter europaeus NBRC3261.</title>
        <authorList>
            <person name="Azuma Y."/>
            <person name="Higashiura N."/>
            <person name="Hirakawa H."/>
            <person name="Matsushita K."/>
        </authorList>
    </citation>
    <scope>NUCLEOTIDE SEQUENCE [LARGE SCALE GENOMIC DNA]</scope>
    <source>
        <strain evidence="2 3">NBRC 3261</strain>
    </source>
</reference>
<dbReference type="InterPro" id="IPR005625">
    <property type="entry name" value="PepSY-ass_TM"/>
</dbReference>
<feature type="transmembrane region" description="Helical" evidence="1">
    <location>
        <begin position="185"/>
        <end position="211"/>
    </location>
</feature>
<proteinExistence type="predicted"/>
<evidence type="ECO:0000256" key="1">
    <source>
        <dbReference type="SAM" id="Phobius"/>
    </source>
</evidence>
<dbReference type="Proteomes" id="UP000032675">
    <property type="component" value="Unassembled WGS sequence"/>
</dbReference>